<keyword evidence="3" id="KW-1185">Reference proteome</keyword>
<dbReference type="Pfam" id="PF13648">
    <property type="entry name" value="Lipocalin_4"/>
    <property type="match status" value="1"/>
</dbReference>
<proteinExistence type="predicted"/>
<dbReference type="RefSeq" id="WP_128765999.1">
    <property type="nucleotide sequence ID" value="NZ_JBHUOO010000045.1"/>
</dbReference>
<evidence type="ECO:0000259" key="1">
    <source>
        <dbReference type="Pfam" id="PF13648"/>
    </source>
</evidence>
<dbReference type="InterPro" id="IPR024311">
    <property type="entry name" value="Lipocalin-like"/>
</dbReference>
<dbReference type="EMBL" id="QOVK01000012">
    <property type="protein sequence ID" value="RXG20160.1"/>
    <property type="molecule type" value="Genomic_DNA"/>
</dbReference>
<dbReference type="AlphaFoldDB" id="A0A4Q0P0X1"/>
<accession>A0A4Q0P0X1</accession>
<feature type="domain" description="Lipocalin-like" evidence="1">
    <location>
        <begin position="28"/>
        <end position="118"/>
    </location>
</feature>
<reference evidence="2 3" key="1">
    <citation type="submission" date="2018-07" db="EMBL/GenBank/DDBJ databases">
        <title>Leeuwenhoekiella genomics.</title>
        <authorList>
            <person name="Tahon G."/>
            <person name="Willems A."/>
        </authorList>
    </citation>
    <scope>NUCLEOTIDE SEQUENCE [LARGE SCALE GENOMIC DNA]</scope>
    <source>
        <strain evidence="2 3">LMG 29608</strain>
    </source>
</reference>
<sequence length="146" mass="17044">MKKILVSILTVAFLSCAENNPEEQLKNLNGYWEIKSVDSPYGNDRDYKFNERVDYIELTDTIGFRTKVLPRIDGTFVNSDTKETVIARITNDSLRLNYSTPFDNWTETVLKADANQLQVKNDRGMIYTYAKFEKVNYLRESPRDIR</sequence>
<name>A0A4Q0P0X1_9FLAO</name>
<evidence type="ECO:0000313" key="3">
    <source>
        <dbReference type="Proteomes" id="UP000289859"/>
    </source>
</evidence>
<comment type="caution">
    <text evidence="2">The sequence shown here is derived from an EMBL/GenBank/DDBJ whole genome shotgun (WGS) entry which is preliminary data.</text>
</comment>
<gene>
    <name evidence="2" type="ORF">DSM02_2596</name>
</gene>
<organism evidence="2 3">
    <name type="scientific">Leeuwenhoekiella polynyae</name>
    <dbReference type="NCBI Taxonomy" id="1550906"/>
    <lineage>
        <taxon>Bacteria</taxon>
        <taxon>Pseudomonadati</taxon>
        <taxon>Bacteroidota</taxon>
        <taxon>Flavobacteriia</taxon>
        <taxon>Flavobacteriales</taxon>
        <taxon>Flavobacteriaceae</taxon>
        <taxon>Leeuwenhoekiella</taxon>
    </lineage>
</organism>
<dbReference type="OrthoDB" id="1143855at2"/>
<dbReference type="PROSITE" id="PS51257">
    <property type="entry name" value="PROKAR_LIPOPROTEIN"/>
    <property type="match status" value="1"/>
</dbReference>
<dbReference type="Proteomes" id="UP000289859">
    <property type="component" value="Unassembled WGS sequence"/>
</dbReference>
<protein>
    <recommendedName>
        <fullName evidence="1">Lipocalin-like domain-containing protein</fullName>
    </recommendedName>
</protein>
<evidence type="ECO:0000313" key="2">
    <source>
        <dbReference type="EMBL" id="RXG20160.1"/>
    </source>
</evidence>